<dbReference type="OrthoDB" id="3173919at2"/>
<dbReference type="RefSeq" id="WP_125072069.1">
    <property type="nucleotide sequence ID" value="NZ_QWZQ01000016.1"/>
</dbReference>
<gene>
    <name evidence="2" type="ORF">D1831_06230</name>
</gene>
<keyword evidence="3" id="KW-1185">Reference proteome</keyword>
<dbReference type="Pfam" id="PF13630">
    <property type="entry name" value="SdpI"/>
    <property type="match status" value="1"/>
</dbReference>
<keyword evidence="1" id="KW-1133">Transmembrane helix</keyword>
<protein>
    <submittedName>
        <fullName evidence="2">SdpI family protein</fullName>
    </submittedName>
</protein>
<name>A0A3R8J7B4_9LACO</name>
<dbReference type="EMBL" id="QWZQ01000016">
    <property type="protein sequence ID" value="RRK10656.1"/>
    <property type="molecule type" value="Genomic_DNA"/>
</dbReference>
<feature type="transmembrane region" description="Helical" evidence="1">
    <location>
        <begin position="6"/>
        <end position="22"/>
    </location>
</feature>
<keyword evidence="1" id="KW-0812">Transmembrane</keyword>
<evidence type="ECO:0000313" key="2">
    <source>
        <dbReference type="EMBL" id="RRK10656.1"/>
    </source>
</evidence>
<accession>A0A3R8J7B4</accession>
<evidence type="ECO:0000256" key="1">
    <source>
        <dbReference type="SAM" id="Phobius"/>
    </source>
</evidence>
<dbReference type="Proteomes" id="UP000283633">
    <property type="component" value="Unassembled WGS sequence"/>
</dbReference>
<proteinExistence type="predicted"/>
<organism evidence="2 3">
    <name type="scientific">Lactiplantibacillus garii</name>
    <dbReference type="NCBI Taxonomy" id="2306423"/>
    <lineage>
        <taxon>Bacteria</taxon>
        <taxon>Bacillati</taxon>
        <taxon>Bacillota</taxon>
        <taxon>Bacilli</taxon>
        <taxon>Lactobacillales</taxon>
        <taxon>Lactobacillaceae</taxon>
        <taxon>Lactiplantibacillus</taxon>
    </lineage>
</organism>
<sequence length="117" mass="13189">MSTNSFGLAAGFLVILIIWIYQRVRMPKMHSLAGYMSRRAIKTEETWQFAQRFYSTFGIEIFTILFLGAVAGGLFNIAWLQSVNVQAVALGIALILQNIATERELRHAFPNDHVNQG</sequence>
<evidence type="ECO:0000313" key="3">
    <source>
        <dbReference type="Proteomes" id="UP000283633"/>
    </source>
</evidence>
<comment type="caution">
    <text evidence="2">The sequence shown here is derived from an EMBL/GenBank/DDBJ whole genome shotgun (WGS) entry which is preliminary data.</text>
</comment>
<dbReference type="InterPro" id="IPR025962">
    <property type="entry name" value="SdpI/YhfL"/>
</dbReference>
<reference evidence="2 3" key="1">
    <citation type="submission" date="2018-08" db="EMBL/GenBank/DDBJ databases">
        <title>Genome Lactobacillus garii FI11369.</title>
        <authorList>
            <person name="Diaz M."/>
            <person name="Narbad A."/>
        </authorList>
    </citation>
    <scope>NUCLEOTIDE SEQUENCE [LARGE SCALE GENOMIC DNA]</scope>
    <source>
        <strain evidence="2 3">FI11369</strain>
    </source>
</reference>
<dbReference type="AlphaFoldDB" id="A0A3R8J7B4"/>
<keyword evidence="1" id="KW-0472">Membrane</keyword>
<feature type="transmembrane region" description="Helical" evidence="1">
    <location>
        <begin position="57"/>
        <end position="77"/>
    </location>
</feature>